<dbReference type="Gene3D" id="3.40.50.1400">
    <property type="match status" value="2"/>
</dbReference>
<dbReference type="eggNOG" id="COG2138">
    <property type="taxonomic scope" value="Bacteria"/>
</dbReference>
<keyword evidence="2" id="KW-0456">Lyase</keyword>
<dbReference type="CDD" id="cd03416">
    <property type="entry name" value="CbiX_SirB_N"/>
    <property type="match status" value="1"/>
</dbReference>
<dbReference type="CDD" id="cd03414">
    <property type="entry name" value="CbiX_SirB_C"/>
    <property type="match status" value="1"/>
</dbReference>
<evidence type="ECO:0000256" key="2">
    <source>
        <dbReference type="ARBA" id="ARBA00023239"/>
    </source>
</evidence>
<dbReference type="PANTHER" id="PTHR33542:SF5">
    <property type="entry name" value="FERROCHELATASE CHE1"/>
    <property type="match status" value="1"/>
</dbReference>
<dbReference type="PANTHER" id="PTHR33542">
    <property type="entry name" value="SIROHYDROCHLORIN FERROCHELATASE, CHLOROPLASTIC"/>
    <property type="match status" value="1"/>
</dbReference>
<proteinExistence type="predicted"/>
<dbReference type="InterPro" id="IPR002762">
    <property type="entry name" value="CbiX-like"/>
</dbReference>
<dbReference type="SUPFAM" id="SSF53800">
    <property type="entry name" value="Chelatase"/>
    <property type="match status" value="1"/>
</dbReference>
<sequence>MMTMLDPASGSSVPLVAVAHGSRDPRSAATVSELLDVVRRLRPGQDVRAAFLDLSAPRLTDVLRGVGRSAVVVPLLLGSAFHARVDVPGAVAESVARHPRLDVRIADVLGPDPRLESAAWRRLLSAGVDPADPELGVVLAAAGSSHPPANAAVADVARRWERGSRWAGVEAAFAASAQPDVPAAVERLKARGARRIAVASWFLAPGRLPDRIVDLAGPSAVVAPPLGDDVEVAELVLHRFDAALGTALDTARSA</sequence>
<protein>
    <submittedName>
        <fullName evidence="3">Sirohydrochlorin ferrochelatase</fullName>
    </submittedName>
</protein>
<organism evidence="3 4">
    <name type="scientific">Allokutzneria albata</name>
    <name type="common">Kibdelosporangium albatum</name>
    <dbReference type="NCBI Taxonomy" id="211114"/>
    <lineage>
        <taxon>Bacteria</taxon>
        <taxon>Bacillati</taxon>
        <taxon>Actinomycetota</taxon>
        <taxon>Actinomycetes</taxon>
        <taxon>Pseudonocardiales</taxon>
        <taxon>Pseudonocardiaceae</taxon>
        <taxon>Allokutzneria</taxon>
    </lineage>
</organism>
<evidence type="ECO:0000313" key="4">
    <source>
        <dbReference type="Proteomes" id="UP000183376"/>
    </source>
</evidence>
<keyword evidence="4" id="KW-1185">Reference proteome</keyword>
<evidence type="ECO:0000313" key="3">
    <source>
        <dbReference type="EMBL" id="SDN53947.1"/>
    </source>
</evidence>
<name>A0A1H0C7W1_ALLAB</name>
<gene>
    <name evidence="3" type="ORF">SAMN04489726_7074</name>
</gene>
<dbReference type="EMBL" id="LT629701">
    <property type="protein sequence ID" value="SDN53947.1"/>
    <property type="molecule type" value="Genomic_DNA"/>
</dbReference>
<dbReference type="Pfam" id="PF01903">
    <property type="entry name" value="CbiX"/>
    <property type="match status" value="2"/>
</dbReference>
<dbReference type="GO" id="GO:0046872">
    <property type="term" value="F:metal ion binding"/>
    <property type="evidence" value="ECO:0007669"/>
    <property type="project" value="UniProtKB-KW"/>
</dbReference>
<dbReference type="GO" id="GO:0016829">
    <property type="term" value="F:lyase activity"/>
    <property type="evidence" value="ECO:0007669"/>
    <property type="project" value="UniProtKB-KW"/>
</dbReference>
<dbReference type="STRING" id="211114.SAMN04489726_7074"/>
<dbReference type="Proteomes" id="UP000183376">
    <property type="component" value="Chromosome I"/>
</dbReference>
<reference evidence="3 4" key="1">
    <citation type="submission" date="2016-10" db="EMBL/GenBank/DDBJ databases">
        <authorList>
            <person name="de Groot N.N."/>
        </authorList>
    </citation>
    <scope>NUCLEOTIDE SEQUENCE [LARGE SCALE GENOMIC DNA]</scope>
    <source>
        <strain evidence="3 4">DSM 44149</strain>
    </source>
</reference>
<keyword evidence="1" id="KW-0479">Metal-binding</keyword>
<dbReference type="AlphaFoldDB" id="A0A1H0C7W1"/>
<evidence type="ECO:0000256" key="1">
    <source>
        <dbReference type="ARBA" id="ARBA00022723"/>
    </source>
</evidence>
<dbReference type="InterPro" id="IPR050963">
    <property type="entry name" value="Sirohydro_Cobaltochel/CbiX"/>
</dbReference>
<accession>A0A1H0C7W1</accession>